<proteinExistence type="predicted"/>
<dbReference type="RefSeq" id="WP_010443312.1">
    <property type="nucleotide sequence ID" value="NZ_AEYW01000023.1"/>
</dbReference>
<dbReference type="OrthoDB" id="7805566at2"/>
<dbReference type="STRING" id="981384.GCA_000192475_00465"/>
<dbReference type="AlphaFoldDB" id="A0A497ZKN0"/>
<protein>
    <submittedName>
        <fullName evidence="1">Uncharacterized protein</fullName>
    </submittedName>
</protein>
<reference evidence="1 2" key="1">
    <citation type="submission" date="2018-10" db="EMBL/GenBank/DDBJ databases">
        <title>Genomic Encyclopedia of Archaeal and Bacterial Type Strains, Phase II (KMG-II): from individual species to whole genera.</title>
        <authorList>
            <person name="Goeker M."/>
        </authorList>
    </citation>
    <scope>NUCLEOTIDE SEQUENCE [LARGE SCALE GENOMIC DNA]</scope>
    <source>
        <strain evidence="1 2">DSM 29317</strain>
    </source>
</reference>
<organism evidence="1 2">
    <name type="scientific">Ruegeria conchae</name>
    <dbReference type="NCBI Taxonomy" id="981384"/>
    <lineage>
        <taxon>Bacteria</taxon>
        <taxon>Pseudomonadati</taxon>
        <taxon>Pseudomonadota</taxon>
        <taxon>Alphaproteobacteria</taxon>
        <taxon>Rhodobacterales</taxon>
        <taxon>Roseobacteraceae</taxon>
        <taxon>Ruegeria</taxon>
    </lineage>
</organism>
<evidence type="ECO:0000313" key="2">
    <source>
        <dbReference type="Proteomes" id="UP000271700"/>
    </source>
</evidence>
<evidence type="ECO:0000313" key="1">
    <source>
        <dbReference type="EMBL" id="RLK08222.1"/>
    </source>
</evidence>
<comment type="caution">
    <text evidence="1">The sequence shown here is derived from an EMBL/GenBank/DDBJ whole genome shotgun (WGS) entry which is preliminary data.</text>
</comment>
<keyword evidence="2" id="KW-1185">Reference proteome</keyword>
<dbReference type="Proteomes" id="UP000271700">
    <property type="component" value="Unassembled WGS sequence"/>
</dbReference>
<dbReference type="EMBL" id="RCCT01000002">
    <property type="protein sequence ID" value="RLK08222.1"/>
    <property type="molecule type" value="Genomic_DNA"/>
</dbReference>
<sequence length="414" mass="44787">MGALRFIGFLLIAAIVIAGLDYYQQDKKHDDTLSFAGYIETINDRFGLYKAEQVAKQAERARKKSWDAGAKSFLPSPPKGWSRYDLIDADSKPVQAVLSGYEISPMISSISGQAELQRLTNEGREGLIRKLAESGYVYEKDGEIVWFDITLKPKKARNTLVGLALGRQADFMNAMQFSNGYAVIDGVAFAEVTEGLSGDVQESDIRKIKGRIGFDEEVVLRLHTNASDATIRQFLNSVDLAGLNALLEFPSVATGQGIYVPLEEQPEMAGKMLDLYGKMVAMQDKVTQQKLENMDIGTVMLNTLTATDFNAEGLADITGGKVFENQDNLQMAYGKALELILHSDQRQADASPTDSGGGFINGLLQKIPGFGAFGGGAVATAANAGRSDVRVRKGNEGSSCAMSGSSKRCTFGKN</sequence>
<name>A0A497ZKN0_9RHOB</name>
<accession>A0A497ZKN0</accession>
<gene>
    <name evidence="1" type="ORF">CLV75_1893</name>
</gene>